<feature type="domain" description="Rieske" evidence="10">
    <location>
        <begin position="50"/>
        <end position="161"/>
    </location>
</feature>
<comment type="similarity">
    <text evidence="1">Belongs to the bacterial ring-hydroxylating dioxygenase alpha subunit family.</text>
</comment>
<dbReference type="InterPro" id="IPR043266">
    <property type="entry name" value="RHO_NdoB-like_C"/>
</dbReference>
<keyword evidence="7" id="KW-0408">Iron</keyword>
<reference evidence="11 12" key="1">
    <citation type="submission" date="2016-06" db="EMBL/GenBank/DDBJ databases">
        <title>Complete genome sequence of a saline-alkali tolerant type strain Dietzia timorensis ID05-A0528T.</title>
        <authorList>
            <person name="Wu X."/>
        </authorList>
    </citation>
    <scope>NUCLEOTIDE SEQUENCE [LARGE SCALE GENOMIC DNA]</scope>
    <source>
        <strain evidence="11 12">ID05-A0528</strain>
    </source>
</reference>
<protein>
    <submittedName>
        <fullName evidence="11">3-phenylpropionate/cinnamic acid dioxygenase subuni t alpha</fullName>
    </submittedName>
</protein>
<keyword evidence="2" id="KW-0001">2Fe-2S</keyword>
<evidence type="ECO:0000256" key="5">
    <source>
        <dbReference type="ARBA" id="ARBA00022964"/>
    </source>
</evidence>
<keyword evidence="8" id="KW-0411">Iron-sulfur</keyword>
<proteinExistence type="inferred from homology"/>
<evidence type="ECO:0000256" key="7">
    <source>
        <dbReference type="ARBA" id="ARBA00023004"/>
    </source>
</evidence>
<evidence type="ECO:0000256" key="9">
    <source>
        <dbReference type="ARBA" id="ARBA00023027"/>
    </source>
</evidence>
<dbReference type="InterPro" id="IPR036922">
    <property type="entry name" value="Rieske_2Fe-2S_sf"/>
</dbReference>
<evidence type="ECO:0000313" key="12">
    <source>
        <dbReference type="Proteomes" id="UP000186104"/>
    </source>
</evidence>
<evidence type="ECO:0000256" key="6">
    <source>
        <dbReference type="ARBA" id="ARBA00023002"/>
    </source>
</evidence>
<dbReference type="PANTHER" id="PTHR43756:SF1">
    <property type="entry name" value="3-PHENYLPROPIONATE_CINNAMIC ACID DIOXYGENASE SUBUNIT ALPHA"/>
    <property type="match status" value="1"/>
</dbReference>
<dbReference type="GO" id="GO:0051213">
    <property type="term" value="F:dioxygenase activity"/>
    <property type="evidence" value="ECO:0007669"/>
    <property type="project" value="UniProtKB-KW"/>
</dbReference>
<dbReference type="Proteomes" id="UP000186104">
    <property type="component" value="Chromosome"/>
</dbReference>
<evidence type="ECO:0000256" key="2">
    <source>
        <dbReference type="ARBA" id="ARBA00022714"/>
    </source>
</evidence>
<dbReference type="SUPFAM" id="SSF55961">
    <property type="entry name" value="Bet v1-like"/>
    <property type="match status" value="1"/>
</dbReference>
<evidence type="ECO:0000313" key="11">
    <source>
        <dbReference type="EMBL" id="ANI91181.1"/>
    </source>
</evidence>
<sequence length="443" mass="49644">MTSISERPVDVAAARLHDLVKPDEGAVSRTVFVDEATYRKELDRVFTKTWLFIGHESQLSEPGDYLTNFMGEDPVIATRGADGVIRVMLNSCAHRGMAVCSTDAGSSKFFRCPYHGWTYSNNGDLIGAPRADTVYHGELDKPRLGLKAVPRVENYKGFIFANWDEDAIPLVDYLGADQLWYLDLAFEAPLGGLEVIGPTMKFRIKANWKLAAENFAGDDYHVLYTHGSAFQIGFLPDYDTLGDYIAYFDHGHGMGDISKPGRAYQNDVGMAQLLGPEAIEYVNAVHERLKARVSPLQAEMHGLGQGNIFPNLSWIKFGVFHVFGLFQWHPRGPGEIEVWQTALFDRDAPQSVKDFARTQMSQENAAAGIFGQDDGENFEQITESARGVVSQTRDFNYAMGLGHEGEIHEEGYPGHLGPHYSEQNHRNFYRYWLELMTTPGEQK</sequence>
<dbReference type="AlphaFoldDB" id="A0A173LIA7"/>
<keyword evidence="4" id="KW-0058">Aromatic hydrocarbons catabolism</keyword>
<keyword evidence="6" id="KW-0560">Oxidoreductase</keyword>
<dbReference type="CDD" id="cd08881">
    <property type="entry name" value="RHO_alpha_C_NDO-like"/>
    <property type="match status" value="1"/>
</dbReference>
<keyword evidence="5 11" id="KW-0223">Dioxygenase</keyword>
<dbReference type="GO" id="GO:0004497">
    <property type="term" value="F:monooxygenase activity"/>
    <property type="evidence" value="ECO:0007669"/>
    <property type="project" value="UniProtKB-ARBA"/>
</dbReference>
<dbReference type="OrthoDB" id="5243643at2"/>
<dbReference type="RefSeq" id="WP_006897070.1">
    <property type="nucleotide sequence ID" value="NZ_CP015961.1"/>
</dbReference>
<dbReference type="PANTHER" id="PTHR43756">
    <property type="entry name" value="CHOLINE MONOOXYGENASE, CHLOROPLASTIC"/>
    <property type="match status" value="1"/>
</dbReference>
<evidence type="ECO:0000256" key="4">
    <source>
        <dbReference type="ARBA" id="ARBA00022797"/>
    </source>
</evidence>
<organism evidence="11 12">
    <name type="scientific">Dietzia timorensis</name>
    <dbReference type="NCBI Taxonomy" id="499555"/>
    <lineage>
        <taxon>Bacteria</taxon>
        <taxon>Bacillati</taxon>
        <taxon>Actinomycetota</taxon>
        <taxon>Actinomycetes</taxon>
        <taxon>Mycobacteriales</taxon>
        <taxon>Dietziaceae</taxon>
        <taxon>Dietzia</taxon>
    </lineage>
</organism>
<dbReference type="GO" id="GO:0016705">
    <property type="term" value="F:oxidoreductase activity, acting on paired donors, with incorporation or reduction of molecular oxygen"/>
    <property type="evidence" value="ECO:0007669"/>
    <property type="project" value="UniProtKB-ARBA"/>
</dbReference>
<keyword evidence="9" id="KW-0520">NAD</keyword>
<dbReference type="Pfam" id="PF00848">
    <property type="entry name" value="Ring_hydroxyl_A"/>
    <property type="match status" value="1"/>
</dbReference>
<dbReference type="Gene3D" id="3.90.380.10">
    <property type="entry name" value="Naphthalene 1,2-dioxygenase Alpha Subunit, Chain A, domain 1"/>
    <property type="match status" value="1"/>
</dbReference>
<dbReference type="GO" id="GO:0005506">
    <property type="term" value="F:iron ion binding"/>
    <property type="evidence" value="ECO:0007669"/>
    <property type="project" value="InterPro"/>
</dbReference>
<evidence type="ECO:0000259" key="10">
    <source>
        <dbReference type="PROSITE" id="PS51296"/>
    </source>
</evidence>
<dbReference type="GO" id="GO:0051537">
    <property type="term" value="F:2 iron, 2 sulfur cluster binding"/>
    <property type="evidence" value="ECO:0007669"/>
    <property type="project" value="UniProtKB-KW"/>
</dbReference>
<dbReference type="PROSITE" id="PS51296">
    <property type="entry name" value="RIESKE"/>
    <property type="match status" value="1"/>
</dbReference>
<dbReference type="KEGG" id="dtm:BJL86_0371"/>
<dbReference type="Gene3D" id="2.102.10.10">
    <property type="entry name" value="Rieske [2Fe-2S] iron-sulphur domain"/>
    <property type="match status" value="1"/>
</dbReference>
<dbReference type="InterPro" id="IPR015879">
    <property type="entry name" value="Ring_hydroxy_dOase_asu_C_dom"/>
</dbReference>
<dbReference type="EMBL" id="CP015961">
    <property type="protein sequence ID" value="ANI91181.1"/>
    <property type="molecule type" value="Genomic_DNA"/>
</dbReference>
<dbReference type="InterPro" id="IPR001663">
    <property type="entry name" value="Rng_hydr_dOase-A"/>
</dbReference>
<dbReference type="Pfam" id="PF00355">
    <property type="entry name" value="Rieske"/>
    <property type="match status" value="1"/>
</dbReference>
<dbReference type="SUPFAM" id="SSF50022">
    <property type="entry name" value="ISP domain"/>
    <property type="match status" value="1"/>
</dbReference>
<keyword evidence="3" id="KW-0479">Metal-binding</keyword>
<accession>A0A173LIA7</accession>
<evidence type="ECO:0000256" key="1">
    <source>
        <dbReference type="ARBA" id="ARBA00008751"/>
    </source>
</evidence>
<dbReference type="PRINTS" id="PR00090">
    <property type="entry name" value="RNGDIOXGNASE"/>
</dbReference>
<dbReference type="STRING" id="499555.BJL86_0371"/>
<evidence type="ECO:0000256" key="8">
    <source>
        <dbReference type="ARBA" id="ARBA00023014"/>
    </source>
</evidence>
<gene>
    <name evidence="11" type="ORF">BJL86_0371</name>
</gene>
<name>A0A173LIA7_9ACTN</name>
<evidence type="ECO:0000256" key="3">
    <source>
        <dbReference type="ARBA" id="ARBA00022723"/>
    </source>
</evidence>
<keyword evidence="12" id="KW-1185">Reference proteome</keyword>
<dbReference type="InterPro" id="IPR017941">
    <property type="entry name" value="Rieske_2Fe-2S"/>
</dbReference>